<protein>
    <submittedName>
        <fullName evidence="2">Uncharacterized protein</fullName>
    </submittedName>
</protein>
<evidence type="ECO:0000256" key="1">
    <source>
        <dbReference type="SAM" id="MobiDB-lite"/>
    </source>
</evidence>
<accession>A0A8J4CUX1</accession>
<sequence length="107" mass="11538">MLAPYMRSHPRDRTKLKPPPYREWAGGTALPAPPIRNTLPHGFRFHAANKRREETGPVPPCNGNRSCSCAASTSHEANRPLNPPAPPRLPAGAPRPPALEPPLASAT</sequence>
<dbReference type="EMBL" id="BNCP01000050">
    <property type="protein sequence ID" value="GIL89424.1"/>
    <property type="molecule type" value="Genomic_DNA"/>
</dbReference>
<organism evidence="2 3">
    <name type="scientific">Volvox reticuliferus</name>
    <dbReference type="NCBI Taxonomy" id="1737510"/>
    <lineage>
        <taxon>Eukaryota</taxon>
        <taxon>Viridiplantae</taxon>
        <taxon>Chlorophyta</taxon>
        <taxon>core chlorophytes</taxon>
        <taxon>Chlorophyceae</taxon>
        <taxon>CS clade</taxon>
        <taxon>Chlamydomonadales</taxon>
        <taxon>Volvocaceae</taxon>
        <taxon>Volvox</taxon>
    </lineage>
</organism>
<name>A0A8J4CUX1_9CHLO</name>
<reference evidence="2" key="1">
    <citation type="journal article" date="2021" name="Proc. Natl. Acad. Sci. U.S.A.">
        <title>Three genomes in the algal genus Volvox reveal the fate of a haploid sex-determining region after a transition to homothallism.</title>
        <authorList>
            <person name="Yamamoto K."/>
            <person name="Hamaji T."/>
            <person name="Kawai-Toyooka H."/>
            <person name="Matsuzaki R."/>
            <person name="Takahashi F."/>
            <person name="Nishimura Y."/>
            <person name="Kawachi M."/>
            <person name="Noguchi H."/>
            <person name="Minakuchi Y."/>
            <person name="Umen J.G."/>
            <person name="Toyoda A."/>
            <person name="Nozaki H."/>
        </authorList>
    </citation>
    <scope>NUCLEOTIDE SEQUENCE</scope>
    <source>
        <strain evidence="2">NIES-3786</strain>
    </source>
</reference>
<dbReference type="AlphaFoldDB" id="A0A8J4CUX1"/>
<keyword evidence="3" id="KW-1185">Reference proteome</keyword>
<proteinExistence type="predicted"/>
<evidence type="ECO:0000313" key="3">
    <source>
        <dbReference type="Proteomes" id="UP000747110"/>
    </source>
</evidence>
<gene>
    <name evidence="2" type="ORF">Vretifemale_17227</name>
</gene>
<feature type="compositionally biased region" description="Pro residues" evidence="1">
    <location>
        <begin position="81"/>
        <end position="100"/>
    </location>
</feature>
<comment type="caution">
    <text evidence="2">The sequence shown here is derived from an EMBL/GenBank/DDBJ whole genome shotgun (WGS) entry which is preliminary data.</text>
</comment>
<evidence type="ECO:0000313" key="2">
    <source>
        <dbReference type="EMBL" id="GIL89424.1"/>
    </source>
</evidence>
<feature type="region of interest" description="Disordered" evidence="1">
    <location>
        <begin position="1"/>
        <end position="37"/>
    </location>
</feature>
<feature type="region of interest" description="Disordered" evidence="1">
    <location>
        <begin position="50"/>
        <end position="107"/>
    </location>
</feature>
<dbReference type="Proteomes" id="UP000747110">
    <property type="component" value="Unassembled WGS sequence"/>
</dbReference>
<feature type="compositionally biased region" description="Polar residues" evidence="1">
    <location>
        <begin position="63"/>
        <end position="75"/>
    </location>
</feature>